<dbReference type="AlphaFoldDB" id="A0A8T0Q762"/>
<gene>
    <name evidence="1" type="ORF">PVAP13_7KG023463</name>
</gene>
<dbReference type="Proteomes" id="UP000823388">
    <property type="component" value="Chromosome 7K"/>
</dbReference>
<name>A0A8T0Q762_PANVG</name>
<dbReference type="EMBL" id="CM029049">
    <property type="protein sequence ID" value="KAG2570731.1"/>
    <property type="molecule type" value="Genomic_DNA"/>
</dbReference>
<proteinExistence type="predicted"/>
<protein>
    <submittedName>
        <fullName evidence="1">Uncharacterized protein</fullName>
    </submittedName>
</protein>
<comment type="caution">
    <text evidence="1">The sequence shown here is derived from an EMBL/GenBank/DDBJ whole genome shotgun (WGS) entry which is preliminary data.</text>
</comment>
<keyword evidence="2" id="KW-1185">Reference proteome</keyword>
<evidence type="ECO:0000313" key="2">
    <source>
        <dbReference type="Proteomes" id="UP000823388"/>
    </source>
</evidence>
<sequence length="142" mass="16646">MYTMGVYLLYEGNYQALDAVRKRFFWQGTNKKRKYHMVKWEALIRPKEFGGAGFMDIRAMNICLLVKWIERVEKNENSICVQLLCKKYLGDKSIFQLTRNVGSQIWKGLLSVRQWCQRGRRVQVRGANKLDFGQICGSEIAL</sequence>
<evidence type="ECO:0000313" key="1">
    <source>
        <dbReference type="EMBL" id="KAG2570731.1"/>
    </source>
</evidence>
<accession>A0A8T0Q762</accession>
<reference evidence="1" key="1">
    <citation type="submission" date="2020-05" db="EMBL/GenBank/DDBJ databases">
        <title>WGS assembly of Panicum virgatum.</title>
        <authorList>
            <person name="Lovell J.T."/>
            <person name="Jenkins J."/>
            <person name="Shu S."/>
            <person name="Juenger T.E."/>
            <person name="Schmutz J."/>
        </authorList>
    </citation>
    <scope>NUCLEOTIDE SEQUENCE</scope>
    <source>
        <strain evidence="1">AP13</strain>
    </source>
</reference>
<organism evidence="1 2">
    <name type="scientific">Panicum virgatum</name>
    <name type="common">Blackwell switchgrass</name>
    <dbReference type="NCBI Taxonomy" id="38727"/>
    <lineage>
        <taxon>Eukaryota</taxon>
        <taxon>Viridiplantae</taxon>
        <taxon>Streptophyta</taxon>
        <taxon>Embryophyta</taxon>
        <taxon>Tracheophyta</taxon>
        <taxon>Spermatophyta</taxon>
        <taxon>Magnoliopsida</taxon>
        <taxon>Liliopsida</taxon>
        <taxon>Poales</taxon>
        <taxon>Poaceae</taxon>
        <taxon>PACMAD clade</taxon>
        <taxon>Panicoideae</taxon>
        <taxon>Panicodae</taxon>
        <taxon>Paniceae</taxon>
        <taxon>Panicinae</taxon>
        <taxon>Panicum</taxon>
        <taxon>Panicum sect. Hiantes</taxon>
    </lineage>
</organism>